<dbReference type="GO" id="GO:0000981">
    <property type="term" value="F:DNA-binding transcription factor activity, RNA polymerase II-specific"/>
    <property type="evidence" value="ECO:0007669"/>
    <property type="project" value="InterPro"/>
</dbReference>
<dbReference type="Gene3D" id="1.10.10.60">
    <property type="entry name" value="Homeodomain-like"/>
    <property type="match status" value="1"/>
</dbReference>
<dbReference type="InterPro" id="IPR001356">
    <property type="entry name" value="HD"/>
</dbReference>
<dbReference type="InParanoid" id="A0A168NB80"/>
<dbReference type="InterPro" id="IPR050453">
    <property type="entry name" value="LIM_Homeobox_TF"/>
</dbReference>
<dbReference type="FunCoup" id="A0A168NB80">
    <property type="interactions" value="2"/>
</dbReference>
<evidence type="ECO:0000313" key="9">
    <source>
        <dbReference type="Proteomes" id="UP000078561"/>
    </source>
</evidence>
<proteinExistence type="predicted"/>
<reference evidence="8" key="1">
    <citation type="submission" date="2016-04" db="EMBL/GenBank/DDBJ databases">
        <authorList>
            <person name="Evans L.H."/>
            <person name="Alamgir A."/>
            <person name="Owens N."/>
            <person name="Weber N.D."/>
            <person name="Virtaneva K."/>
            <person name="Barbian K."/>
            <person name="Babar A."/>
            <person name="Rosenke K."/>
        </authorList>
    </citation>
    <scope>NUCLEOTIDE SEQUENCE [LARGE SCALE GENOMIC DNA]</scope>
    <source>
        <strain evidence="8">CBS 101.48</strain>
    </source>
</reference>
<dbReference type="GO" id="GO:0005634">
    <property type="term" value="C:nucleus"/>
    <property type="evidence" value="ECO:0007669"/>
    <property type="project" value="UniProtKB-SubCell"/>
</dbReference>
<evidence type="ECO:0000256" key="4">
    <source>
        <dbReference type="ARBA" id="ARBA00023242"/>
    </source>
</evidence>
<evidence type="ECO:0000256" key="1">
    <source>
        <dbReference type="ARBA" id="ARBA00004123"/>
    </source>
</evidence>
<evidence type="ECO:0000256" key="2">
    <source>
        <dbReference type="ARBA" id="ARBA00023125"/>
    </source>
</evidence>
<dbReference type="SMART" id="SM00389">
    <property type="entry name" value="HOX"/>
    <property type="match status" value="1"/>
</dbReference>
<evidence type="ECO:0000313" key="8">
    <source>
        <dbReference type="EMBL" id="SAM00191.1"/>
    </source>
</evidence>
<dbReference type="InterPro" id="IPR009057">
    <property type="entry name" value="Homeodomain-like_sf"/>
</dbReference>
<dbReference type="PANTHER" id="PTHR24208:SF166">
    <property type="entry name" value="LIM HOMEOBOX TRANSCRIPTION FACTOR 1 ALPHA, ISOFORM B"/>
    <property type="match status" value="1"/>
</dbReference>
<evidence type="ECO:0000256" key="3">
    <source>
        <dbReference type="ARBA" id="ARBA00023155"/>
    </source>
</evidence>
<dbReference type="PROSITE" id="PS00027">
    <property type="entry name" value="HOMEOBOX_1"/>
    <property type="match status" value="1"/>
</dbReference>
<keyword evidence="3 5" id="KW-0371">Homeobox</keyword>
<dbReference type="Pfam" id="PF00046">
    <property type="entry name" value="Homeodomain"/>
    <property type="match status" value="1"/>
</dbReference>
<dbReference type="GO" id="GO:0000977">
    <property type="term" value="F:RNA polymerase II transcription regulatory region sequence-specific DNA binding"/>
    <property type="evidence" value="ECO:0007669"/>
    <property type="project" value="TreeGrafter"/>
</dbReference>
<evidence type="ECO:0000259" key="7">
    <source>
        <dbReference type="PROSITE" id="PS50071"/>
    </source>
</evidence>
<keyword evidence="4 5" id="KW-0539">Nucleus</keyword>
<dbReference type="STRING" id="4829.A0A168NB80"/>
<comment type="subcellular location">
    <subcellularLocation>
        <location evidence="1 5 6">Nucleus</location>
    </subcellularLocation>
</comment>
<dbReference type="OrthoDB" id="6159439at2759"/>
<dbReference type="OMA" id="ADICMAP"/>
<keyword evidence="9" id="KW-1185">Reference proteome</keyword>
<sequence>MATVPNPAPNKEELVRKRTRATAEQLSVLEDMFAVNVSPNSKVRKQLADQLKMTDRSIQIWFQNRRAKVKHMQKRAELQMHQANMRAQLYHYQQQHYYLQQHYAPHQRAHSLDSYNHYHSTAKSAASTTSPLSNGLMDHQQRQSVPPTLFPYAEISNPDFTTPQVPQSTTTTIDPTHLTSGSPTFGLSITSLTIGRWHRLKMQPQDLTCVYQPEQQALCWHIEDGQHTFKMEMPLATIQQLTYTSSSLFMETSLLDQDALPAMGELQLDLFQPPRFYMKHQDEWILCIDFTEYQQGTQVLQHTLKGIGLTLWQELSTLITACPETQPWIKMISSPTCSSSISSSNSSVGDASSYMGDGMVDFLSSTIGTDDYNLLSTQLSPGSFFPTPAKSDEPLTAVDDFLIDPSLLDPSLWSSNGFILS</sequence>
<organism evidence="8">
    <name type="scientific">Absidia glauca</name>
    <name type="common">Pin mould</name>
    <dbReference type="NCBI Taxonomy" id="4829"/>
    <lineage>
        <taxon>Eukaryota</taxon>
        <taxon>Fungi</taxon>
        <taxon>Fungi incertae sedis</taxon>
        <taxon>Mucoromycota</taxon>
        <taxon>Mucoromycotina</taxon>
        <taxon>Mucoromycetes</taxon>
        <taxon>Mucorales</taxon>
        <taxon>Cunninghamellaceae</taxon>
        <taxon>Absidia</taxon>
    </lineage>
</organism>
<accession>A0A168NB80</accession>
<feature type="DNA-binding region" description="Homeobox" evidence="5">
    <location>
        <begin position="14"/>
        <end position="73"/>
    </location>
</feature>
<protein>
    <recommendedName>
        <fullName evidence="7">Homeobox domain-containing protein</fullName>
    </recommendedName>
</protein>
<evidence type="ECO:0000256" key="5">
    <source>
        <dbReference type="PROSITE-ProRule" id="PRU00108"/>
    </source>
</evidence>
<evidence type="ECO:0000256" key="6">
    <source>
        <dbReference type="RuleBase" id="RU000682"/>
    </source>
</evidence>
<dbReference type="Proteomes" id="UP000078561">
    <property type="component" value="Unassembled WGS sequence"/>
</dbReference>
<name>A0A168NB80_ABSGL</name>
<dbReference type="SUPFAM" id="SSF46689">
    <property type="entry name" value="Homeodomain-like"/>
    <property type="match status" value="1"/>
</dbReference>
<dbReference type="AlphaFoldDB" id="A0A168NB80"/>
<dbReference type="PROSITE" id="PS50071">
    <property type="entry name" value="HOMEOBOX_2"/>
    <property type="match status" value="1"/>
</dbReference>
<gene>
    <name evidence="8" type="primary">ABSGL_05868.1 scaffold 7570</name>
</gene>
<feature type="domain" description="Homeobox" evidence="7">
    <location>
        <begin position="12"/>
        <end position="72"/>
    </location>
</feature>
<dbReference type="CDD" id="cd00086">
    <property type="entry name" value="homeodomain"/>
    <property type="match status" value="1"/>
</dbReference>
<dbReference type="PANTHER" id="PTHR24208">
    <property type="entry name" value="LIM/HOMEOBOX PROTEIN LHX"/>
    <property type="match status" value="1"/>
</dbReference>
<dbReference type="EMBL" id="LT553165">
    <property type="protein sequence ID" value="SAM00191.1"/>
    <property type="molecule type" value="Genomic_DNA"/>
</dbReference>
<keyword evidence="2 5" id="KW-0238">DNA-binding</keyword>
<dbReference type="InterPro" id="IPR017970">
    <property type="entry name" value="Homeobox_CS"/>
</dbReference>